<evidence type="ECO:0000313" key="1">
    <source>
        <dbReference type="EMBL" id="KKL58689.1"/>
    </source>
</evidence>
<dbReference type="EMBL" id="LAZR01029736">
    <property type="protein sequence ID" value="KKL58689.1"/>
    <property type="molecule type" value="Genomic_DNA"/>
</dbReference>
<proteinExistence type="predicted"/>
<organism evidence="1">
    <name type="scientific">marine sediment metagenome</name>
    <dbReference type="NCBI Taxonomy" id="412755"/>
    <lineage>
        <taxon>unclassified sequences</taxon>
        <taxon>metagenomes</taxon>
        <taxon>ecological metagenomes</taxon>
    </lineage>
</organism>
<protein>
    <submittedName>
        <fullName evidence="1">Uncharacterized protein</fullName>
    </submittedName>
</protein>
<name>A0A0F9DAI6_9ZZZZ</name>
<sequence length="147" mass="16129">MAVDDVEDDGDISYALHPCGALQRCRSAFDNGVHRPCGGPNDRGELSHVVGARTEEMMSEVPVVDLEMPTEAEIAEGRRVLALRSESFLPDSYTCFDCVGRRLKEASTEDERASWADLGRFSGVSIKTLCPLAWDQYNIDGDCLASK</sequence>
<dbReference type="AlphaFoldDB" id="A0A0F9DAI6"/>
<gene>
    <name evidence="1" type="ORF">LCGC14_2222850</name>
</gene>
<reference evidence="1" key="1">
    <citation type="journal article" date="2015" name="Nature">
        <title>Complex archaea that bridge the gap between prokaryotes and eukaryotes.</title>
        <authorList>
            <person name="Spang A."/>
            <person name="Saw J.H."/>
            <person name="Jorgensen S.L."/>
            <person name="Zaremba-Niedzwiedzka K."/>
            <person name="Martijn J."/>
            <person name="Lind A.E."/>
            <person name="van Eijk R."/>
            <person name="Schleper C."/>
            <person name="Guy L."/>
            <person name="Ettema T.J."/>
        </authorList>
    </citation>
    <scope>NUCLEOTIDE SEQUENCE</scope>
</reference>
<accession>A0A0F9DAI6</accession>
<comment type="caution">
    <text evidence="1">The sequence shown here is derived from an EMBL/GenBank/DDBJ whole genome shotgun (WGS) entry which is preliminary data.</text>
</comment>